<evidence type="ECO:0000256" key="8">
    <source>
        <dbReference type="ARBA" id="ARBA00023229"/>
    </source>
</evidence>
<dbReference type="AlphaFoldDB" id="A0A845QZN5"/>
<dbReference type="PROSITE" id="PS00723">
    <property type="entry name" value="POLYPRENYL_SYNTHASE_1"/>
    <property type="match status" value="1"/>
</dbReference>
<dbReference type="RefSeq" id="WP_160197126.1">
    <property type="nucleotide sequence ID" value="NZ_QXXA01000007.1"/>
</dbReference>
<dbReference type="GO" id="GO:0004337">
    <property type="term" value="F:(2E,6E)-farnesyl diphosphate synthase activity"/>
    <property type="evidence" value="ECO:0007669"/>
    <property type="project" value="UniProtKB-EC"/>
</dbReference>
<dbReference type="InterPro" id="IPR008949">
    <property type="entry name" value="Isoprenoid_synthase_dom_sf"/>
</dbReference>
<evidence type="ECO:0000256" key="1">
    <source>
        <dbReference type="ARBA" id="ARBA00001946"/>
    </source>
</evidence>
<dbReference type="SFLD" id="SFLDS00005">
    <property type="entry name" value="Isoprenoid_Synthase_Type_I"/>
    <property type="match status" value="1"/>
</dbReference>
<dbReference type="Pfam" id="PF00348">
    <property type="entry name" value="polyprenyl_synt"/>
    <property type="match status" value="1"/>
</dbReference>
<keyword evidence="5 12" id="KW-0808">Transferase</keyword>
<dbReference type="InterPro" id="IPR000092">
    <property type="entry name" value="Polyprenyl_synt"/>
</dbReference>
<keyword evidence="6" id="KW-0479">Metal-binding</keyword>
<dbReference type="SFLD" id="SFLDG01017">
    <property type="entry name" value="Polyprenyl_Transferase_Like"/>
    <property type="match status" value="1"/>
</dbReference>
<evidence type="ECO:0000256" key="7">
    <source>
        <dbReference type="ARBA" id="ARBA00022842"/>
    </source>
</evidence>
<evidence type="ECO:0000313" key="14">
    <source>
        <dbReference type="Proteomes" id="UP000467132"/>
    </source>
</evidence>
<dbReference type="SUPFAM" id="SSF48576">
    <property type="entry name" value="Terpenoid synthases"/>
    <property type="match status" value="1"/>
</dbReference>
<sequence>MDFYNELEKYKNIVENELKKVLNELDLPQQEIVESMRYSLLSGGKRLRPILLIKSCELFGGNIKSAIKLSIAMEMIHTYSLIHDDLPAMDDDDYRRGQLTNHKVYDESIAILAGDSLLNYAYELMIDEVIANDYSKKYVDAMNIIAKSSGYKGMIGGQVVDIISEKKQIDDKTLNFIHKYKTSKLIEASIIAGSIIGGANTQEINTLKKYSEYIGISFQIKDDILDIVGDKNILGKDIGSDIDKKKSTYVSIYGMERAKSDLNMYKEKAVNIMRKFESDESFFFIDLAEYLTKRVN</sequence>
<reference evidence="13 14" key="1">
    <citation type="submission" date="2018-08" db="EMBL/GenBank/DDBJ databases">
        <title>Murine metabolic-syndrome-specific gut microbial biobank.</title>
        <authorList>
            <person name="Liu C."/>
        </authorList>
    </citation>
    <scope>NUCLEOTIDE SEQUENCE [LARGE SCALE GENOMIC DNA]</scope>
    <source>
        <strain evidence="13 14">583</strain>
    </source>
</reference>
<evidence type="ECO:0000256" key="6">
    <source>
        <dbReference type="ARBA" id="ARBA00022723"/>
    </source>
</evidence>
<evidence type="ECO:0000256" key="4">
    <source>
        <dbReference type="ARBA" id="ARBA00015100"/>
    </source>
</evidence>
<evidence type="ECO:0000256" key="11">
    <source>
        <dbReference type="ARBA" id="ARBA00049399"/>
    </source>
</evidence>
<dbReference type="EMBL" id="QXXA01000007">
    <property type="protein sequence ID" value="NBI06642.1"/>
    <property type="molecule type" value="Genomic_DNA"/>
</dbReference>
<keyword evidence="8" id="KW-0414">Isoprene biosynthesis</keyword>
<dbReference type="OrthoDB" id="9805316at2"/>
<evidence type="ECO:0000313" key="13">
    <source>
        <dbReference type="EMBL" id="NBI06642.1"/>
    </source>
</evidence>
<keyword evidence="14" id="KW-1185">Reference proteome</keyword>
<dbReference type="Gene3D" id="1.10.600.10">
    <property type="entry name" value="Farnesyl Diphosphate Synthase"/>
    <property type="match status" value="1"/>
</dbReference>
<accession>A0A845QZN5</accession>
<dbReference type="FunFam" id="1.10.600.10:FF:000001">
    <property type="entry name" value="Geranylgeranyl diphosphate synthase"/>
    <property type="match status" value="1"/>
</dbReference>
<dbReference type="GO" id="GO:0046872">
    <property type="term" value="F:metal ion binding"/>
    <property type="evidence" value="ECO:0007669"/>
    <property type="project" value="UniProtKB-KW"/>
</dbReference>
<evidence type="ECO:0000256" key="3">
    <source>
        <dbReference type="ARBA" id="ARBA00012439"/>
    </source>
</evidence>
<evidence type="ECO:0000256" key="9">
    <source>
        <dbReference type="ARBA" id="ARBA00032380"/>
    </source>
</evidence>
<dbReference type="GO" id="GO:0005737">
    <property type="term" value="C:cytoplasm"/>
    <property type="evidence" value="ECO:0007669"/>
    <property type="project" value="UniProtKB-ARBA"/>
</dbReference>
<evidence type="ECO:0000256" key="5">
    <source>
        <dbReference type="ARBA" id="ARBA00022679"/>
    </source>
</evidence>
<protein>
    <recommendedName>
        <fullName evidence="4">Farnesyl diphosphate synthase</fullName>
        <ecNumber evidence="3">2.5.1.10</ecNumber>
    </recommendedName>
    <alternativeName>
        <fullName evidence="10">(2E,6E)-farnesyl diphosphate synthase</fullName>
    </alternativeName>
    <alternativeName>
        <fullName evidence="9">Geranyltranstransferase</fullName>
    </alternativeName>
</protein>
<dbReference type="PROSITE" id="PS00444">
    <property type="entry name" value="POLYPRENYL_SYNTHASE_2"/>
    <property type="match status" value="1"/>
</dbReference>
<comment type="caution">
    <text evidence="13">The sequence shown here is derived from an EMBL/GenBank/DDBJ whole genome shotgun (WGS) entry which is preliminary data.</text>
</comment>
<comment type="cofactor">
    <cofactor evidence="1">
        <name>Mg(2+)</name>
        <dbReference type="ChEBI" id="CHEBI:18420"/>
    </cofactor>
</comment>
<organism evidence="13 14">
    <name type="scientific">Senegalia massiliensis</name>
    <dbReference type="NCBI Taxonomy" id="1720316"/>
    <lineage>
        <taxon>Bacteria</taxon>
        <taxon>Bacillati</taxon>
        <taxon>Bacillota</taxon>
        <taxon>Clostridia</taxon>
        <taxon>Eubacteriales</taxon>
        <taxon>Clostridiaceae</taxon>
        <taxon>Senegalia</taxon>
    </lineage>
</organism>
<dbReference type="GO" id="GO:0016114">
    <property type="term" value="P:terpenoid biosynthetic process"/>
    <property type="evidence" value="ECO:0007669"/>
    <property type="project" value="UniProtKB-ARBA"/>
</dbReference>
<evidence type="ECO:0000256" key="12">
    <source>
        <dbReference type="RuleBase" id="RU004466"/>
    </source>
</evidence>
<gene>
    <name evidence="13" type="ORF">D3Z33_07180</name>
</gene>
<name>A0A845QZN5_9CLOT</name>
<dbReference type="InterPro" id="IPR053378">
    <property type="entry name" value="Prenyl_diphosphate_synthase"/>
</dbReference>
<dbReference type="PANTHER" id="PTHR43281:SF1">
    <property type="entry name" value="FARNESYL DIPHOSPHATE SYNTHASE"/>
    <property type="match status" value="1"/>
</dbReference>
<dbReference type="Proteomes" id="UP000467132">
    <property type="component" value="Unassembled WGS sequence"/>
</dbReference>
<proteinExistence type="inferred from homology"/>
<dbReference type="EC" id="2.5.1.10" evidence="3"/>
<evidence type="ECO:0000256" key="10">
    <source>
        <dbReference type="ARBA" id="ARBA00032873"/>
    </source>
</evidence>
<dbReference type="PANTHER" id="PTHR43281">
    <property type="entry name" value="FARNESYL DIPHOSPHATE SYNTHASE"/>
    <property type="match status" value="1"/>
</dbReference>
<keyword evidence="7" id="KW-0460">Magnesium</keyword>
<dbReference type="CDD" id="cd00685">
    <property type="entry name" value="Trans_IPPS_HT"/>
    <property type="match status" value="1"/>
</dbReference>
<dbReference type="NCBIfam" id="NF045485">
    <property type="entry name" value="FPPsyn"/>
    <property type="match status" value="1"/>
</dbReference>
<comment type="similarity">
    <text evidence="2 12">Belongs to the FPP/GGPP synthase family.</text>
</comment>
<comment type="catalytic activity">
    <reaction evidence="11">
        <text>isopentenyl diphosphate + (2E)-geranyl diphosphate = (2E,6E)-farnesyl diphosphate + diphosphate</text>
        <dbReference type="Rhea" id="RHEA:19361"/>
        <dbReference type="ChEBI" id="CHEBI:33019"/>
        <dbReference type="ChEBI" id="CHEBI:58057"/>
        <dbReference type="ChEBI" id="CHEBI:128769"/>
        <dbReference type="ChEBI" id="CHEBI:175763"/>
        <dbReference type="EC" id="2.5.1.10"/>
    </reaction>
</comment>
<dbReference type="InterPro" id="IPR033749">
    <property type="entry name" value="Polyprenyl_synt_CS"/>
</dbReference>
<evidence type="ECO:0000256" key="2">
    <source>
        <dbReference type="ARBA" id="ARBA00006706"/>
    </source>
</evidence>